<feature type="compositionally biased region" description="Polar residues" evidence="2">
    <location>
        <begin position="270"/>
        <end position="279"/>
    </location>
</feature>
<feature type="coiled-coil region" evidence="1">
    <location>
        <begin position="318"/>
        <end position="384"/>
    </location>
</feature>
<reference evidence="4" key="1">
    <citation type="submission" date="2022-11" db="UniProtKB">
        <authorList>
            <consortium name="WormBaseParasite"/>
        </authorList>
    </citation>
    <scope>IDENTIFICATION</scope>
</reference>
<dbReference type="AlphaFoldDB" id="A0A914W7T2"/>
<feature type="region of interest" description="Disordered" evidence="2">
    <location>
        <begin position="270"/>
        <end position="294"/>
    </location>
</feature>
<feature type="region of interest" description="Disordered" evidence="2">
    <location>
        <begin position="758"/>
        <end position="777"/>
    </location>
</feature>
<name>A0A914W7T2_9BILA</name>
<keyword evidence="3" id="KW-1185">Reference proteome</keyword>
<evidence type="ECO:0000256" key="1">
    <source>
        <dbReference type="SAM" id="Coils"/>
    </source>
</evidence>
<evidence type="ECO:0000313" key="4">
    <source>
        <dbReference type="WBParaSite" id="PSAMB.scaffold3201size19276.g20676.t1"/>
    </source>
</evidence>
<feature type="region of interest" description="Disordered" evidence="2">
    <location>
        <begin position="440"/>
        <end position="726"/>
    </location>
</feature>
<accession>A0A914W7T2</accession>
<feature type="region of interest" description="Disordered" evidence="2">
    <location>
        <begin position="155"/>
        <end position="179"/>
    </location>
</feature>
<feature type="compositionally biased region" description="Low complexity" evidence="2">
    <location>
        <begin position="26"/>
        <end position="38"/>
    </location>
</feature>
<feature type="compositionally biased region" description="Low complexity" evidence="2">
    <location>
        <begin position="514"/>
        <end position="529"/>
    </location>
</feature>
<proteinExistence type="predicted"/>
<feature type="region of interest" description="Disordered" evidence="2">
    <location>
        <begin position="26"/>
        <end position="45"/>
    </location>
</feature>
<evidence type="ECO:0000313" key="3">
    <source>
        <dbReference type="Proteomes" id="UP000887566"/>
    </source>
</evidence>
<keyword evidence="1" id="KW-0175">Coiled coil</keyword>
<feature type="compositionally biased region" description="Low complexity" evidence="2">
    <location>
        <begin position="691"/>
        <end position="705"/>
    </location>
</feature>
<protein>
    <submittedName>
        <fullName evidence="4">CCDC66 domain-containing protein</fullName>
    </submittedName>
</protein>
<sequence>MLRAGHSNGSVGNGRLPPQHHLLLQQQQVQHHGLPLGQSQSTVVSPSGAYPPMQLVASPSQLQQAYPYPISPFYMQQANGAQPMYAHPAASAEYAQSQSTPIQRYPYPPPMPAYAFSPVAPQHLQQNGSNLAMFRRVFYNAIPVDQLYAYASSQQPLPSPFQQHQQTSPPNSSGSVLGVAPTHSSYTEHWANQLPYWGNQSTATNGDVMSEVSQSVVQRMVPIPQRTAVVNPMMATQQVGSLDSSGRLTSPTRPLDMSLGELHKENGHNLTLESSSSVGGISARRRTINGPPDDELEERHAKMLEAQQAYDSQVAEKRRIERIEAERERREIAEKERERLRIEMTLAQEADEEHNRWKQRNENEKRTQALLDSLEKARKEAELTRKARLLNHALDAYDPSIAGDKQRALIGDENLGDFEKAREFVHAVDRQKKLDHERIYGVYGSNGGGNQPTTPKDFDGSSTSRSKSLPPVGPKLPPRVPPLTYDDRPIRPAAQTYSFDGEASAPSSTTPLTRRVPSRSSMRPPRRSSAVANQRMTRRADSLERLGKEQADEEQKKNTSETVNGGSPVFPTPPPKQQQKGTTKPATNDSKATTEEEEAPKLLNRRQSIDSRTLPATTQQKPPPVPNQAGQPQQKAEKDKENPWGDSLGGLNPLFQPLITRPRRARPAPSTDTPPLGGENGSIAGDGGGSSHSTGSAASAVSDTSSVDERPPPPPYTPIRSVFPVRKARPIAPASMLHPVENGENKTKQEKIAASLAPAKAENGTSITPPADQSIRSPSIDAFNHKSSQYRSFNVKRPGTGDRQQKILEQLSALRAQLKNKQKAVEDAFKPAPPIVPARRKLHPNISSLVALDGDAVHI</sequence>
<feature type="compositionally biased region" description="Gly residues" evidence="2">
    <location>
        <begin position="678"/>
        <end position="690"/>
    </location>
</feature>
<organism evidence="3 4">
    <name type="scientific">Plectus sambesii</name>
    <dbReference type="NCBI Taxonomy" id="2011161"/>
    <lineage>
        <taxon>Eukaryota</taxon>
        <taxon>Metazoa</taxon>
        <taxon>Ecdysozoa</taxon>
        <taxon>Nematoda</taxon>
        <taxon>Chromadorea</taxon>
        <taxon>Plectida</taxon>
        <taxon>Plectina</taxon>
        <taxon>Plectoidea</taxon>
        <taxon>Plectidae</taxon>
        <taxon>Plectus</taxon>
    </lineage>
</organism>
<feature type="compositionally biased region" description="Polar residues" evidence="2">
    <location>
        <begin position="610"/>
        <end position="620"/>
    </location>
</feature>
<feature type="compositionally biased region" description="Basic and acidic residues" evidence="2">
    <location>
        <begin position="538"/>
        <end position="559"/>
    </location>
</feature>
<feature type="compositionally biased region" description="Pro residues" evidence="2">
    <location>
        <begin position="471"/>
        <end position="481"/>
    </location>
</feature>
<evidence type="ECO:0000256" key="2">
    <source>
        <dbReference type="SAM" id="MobiDB-lite"/>
    </source>
</evidence>
<dbReference type="WBParaSite" id="PSAMB.scaffold3201size19276.g20676.t1">
    <property type="protein sequence ID" value="PSAMB.scaffold3201size19276.g20676.t1"/>
    <property type="gene ID" value="PSAMB.scaffold3201size19276.g20676"/>
</dbReference>
<feature type="compositionally biased region" description="Low complexity" evidence="2">
    <location>
        <begin position="155"/>
        <end position="166"/>
    </location>
</feature>
<dbReference type="Proteomes" id="UP000887566">
    <property type="component" value="Unplaced"/>
</dbReference>